<dbReference type="InterPro" id="IPR054448">
    <property type="entry name" value="HTH_put_ascomycetes"/>
</dbReference>
<dbReference type="PANTHER" id="PTHR12640:SF0">
    <property type="entry name" value="DOLICHYL-DIPHOSPHOOLIGOSACCHARIDE--PROTEIN GLYCOSYLTRANSFERASE SUBUNIT 2"/>
    <property type="match status" value="1"/>
</dbReference>
<feature type="compositionally biased region" description="Polar residues" evidence="7">
    <location>
        <begin position="415"/>
        <end position="429"/>
    </location>
</feature>
<dbReference type="InterPro" id="IPR008814">
    <property type="entry name" value="Swp1"/>
</dbReference>
<dbReference type="GO" id="GO:0006487">
    <property type="term" value="P:protein N-linked glycosylation"/>
    <property type="evidence" value="ECO:0007669"/>
    <property type="project" value="TreeGrafter"/>
</dbReference>
<accession>A0A5N6D4E6</accession>
<evidence type="ECO:0000256" key="3">
    <source>
        <dbReference type="ARBA" id="ARBA00022729"/>
    </source>
</evidence>
<keyword evidence="13" id="KW-1185">Reference proteome</keyword>
<evidence type="ECO:0000259" key="11">
    <source>
        <dbReference type="Pfam" id="PF25147"/>
    </source>
</evidence>
<organism evidence="12 13">
    <name type="scientific">Aspergillus parasiticus</name>
    <dbReference type="NCBI Taxonomy" id="5067"/>
    <lineage>
        <taxon>Eukaryota</taxon>
        <taxon>Fungi</taxon>
        <taxon>Dikarya</taxon>
        <taxon>Ascomycota</taxon>
        <taxon>Pezizomycotina</taxon>
        <taxon>Eurotiomycetes</taxon>
        <taxon>Eurotiomycetidae</taxon>
        <taxon>Eurotiales</taxon>
        <taxon>Aspergillaceae</taxon>
        <taxon>Aspergillus</taxon>
        <taxon>Aspergillus subgen. Circumdati</taxon>
    </lineage>
</organism>
<evidence type="ECO:0000256" key="2">
    <source>
        <dbReference type="ARBA" id="ARBA00022692"/>
    </source>
</evidence>
<feature type="transmembrane region" description="Helical" evidence="8">
    <location>
        <begin position="258"/>
        <end position="278"/>
    </location>
</feature>
<sequence length="522" mass="55715">MQLWNTVLQLSLLAFTAAPTAAASAWGFTDATVSVQTKGAGVGSGLKENIPDNKALTKPVSLGSADTLKVTLTAREGSSGKRAHQVFLLLQDPETGLDISYPFNVKENGKSRVELTQKDLPVQFLSLAEPLDAKLLIGSFGSAEAYNGAAFKLAVTRNPDQPVPTVEVSRYGKLPEIHHIFKEDARSPPIVITLAFVAMVLGTLPVLAGVWLFLGANVCHLPKALKTSPVSHGVFLGSLLSIEGIFFLYYQSWTLFQILPAVAVAGTVAFISGSRALVKFQFNHRQKLSPLHHASNIDIADSHPARASHCGIRYPSMGSSSSKPVRSAAQAVSRRQYPKQPSTLPSTPSKPPSPGPASAPRPPKEPETKTRAPTGPTYHSKEQPSLTKSNAIDLDGRDPDFAASLRGIGPVSPAPTLSNSSTFASGGQRGDSVQTVFPRAANPALLVVTARQKIAKAAEREVELTGRQGFTGREYLDALTIRQALSMRDRQGMPSGEIEKLLRLKKGVMDRLGEKGVVSEVG</sequence>
<feature type="compositionally biased region" description="Pro residues" evidence="7">
    <location>
        <begin position="348"/>
        <end position="361"/>
    </location>
</feature>
<keyword evidence="2 8" id="KW-0812">Transmembrane</keyword>
<evidence type="ECO:0000256" key="9">
    <source>
        <dbReference type="SAM" id="SignalP"/>
    </source>
</evidence>
<feature type="transmembrane region" description="Helical" evidence="8">
    <location>
        <begin position="234"/>
        <end position="252"/>
    </location>
</feature>
<keyword evidence="5 8" id="KW-1133">Transmembrane helix</keyword>
<dbReference type="Pfam" id="PF25147">
    <property type="entry name" value="Ribophorin_II_C"/>
    <property type="match status" value="1"/>
</dbReference>
<dbReference type="Proteomes" id="UP000326532">
    <property type="component" value="Unassembled WGS sequence"/>
</dbReference>
<evidence type="ECO:0000256" key="7">
    <source>
        <dbReference type="SAM" id="MobiDB-lite"/>
    </source>
</evidence>
<evidence type="ECO:0000256" key="8">
    <source>
        <dbReference type="SAM" id="Phobius"/>
    </source>
</evidence>
<evidence type="ECO:0000256" key="6">
    <source>
        <dbReference type="ARBA" id="ARBA00023136"/>
    </source>
</evidence>
<evidence type="ECO:0000256" key="1">
    <source>
        <dbReference type="ARBA" id="ARBA00004477"/>
    </source>
</evidence>
<feature type="signal peptide" evidence="9">
    <location>
        <begin position="1"/>
        <end position="22"/>
    </location>
</feature>
<keyword evidence="4" id="KW-0256">Endoplasmic reticulum</keyword>
<feature type="region of interest" description="Disordered" evidence="7">
    <location>
        <begin position="310"/>
        <end position="429"/>
    </location>
</feature>
<dbReference type="EMBL" id="ML735061">
    <property type="protein sequence ID" value="KAB8199809.1"/>
    <property type="molecule type" value="Genomic_DNA"/>
</dbReference>
<dbReference type="GO" id="GO:0008250">
    <property type="term" value="C:oligosaccharyltransferase complex"/>
    <property type="evidence" value="ECO:0007669"/>
    <property type="project" value="InterPro"/>
</dbReference>
<dbReference type="OMA" id="HCGIRYP"/>
<comment type="subcellular location">
    <subcellularLocation>
        <location evidence="1">Endoplasmic reticulum membrane</location>
        <topology evidence="1">Multi-pass membrane protein</topology>
    </subcellularLocation>
</comment>
<evidence type="ECO:0000259" key="10">
    <source>
        <dbReference type="Pfam" id="PF22943"/>
    </source>
</evidence>
<gene>
    <name evidence="12" type="ORF">BDV34DRAFT_232710</name>
</gene>
<dbReference type="AlphaFoldDB" id="A0A5N6D4E6"/>
<feature type="transmembrane region" description="Helical" evidence="8">
    <location>
        <begin position="190"/>
        <end position="214"/>
    </location>
</feature>
<keyword evidence="3 9" id="KW-0732">Signal</keyword>
<dbReference type="GO" id="GO:0016740">
    <property type="term" value="F:transferase activity"/>
    <property type="evidence" value="ECO:0007669"/>
    <property type="project" value="UniProtKB-KW"/>
</dbReference>
<dbReference type="InterPro" id="IPR056790">
    <property type="entry name" value="Ribophorin_II_C"/>
</dbReference>
<keyword evidence="12" id="KW-0808">Transferase</keyword>
<dbReference type="Pfam" id="PF22943">
    <property type="entry name" value="HTH_68"/>
    <property type="match status" value="1"/>
</dbReference>
<evidence type="ECO:0000256" key="5">
    <source>
        <dbReference type="ARBA" id="ARBA00022989"/>
    </source>
</evidence>
<keyword evidence="6 8" id="KW-0472">Membrane</keyword>
<dbReference type="UniPathway" id="UPA00378"/>
<reference evidence="12 13" key="1">
    <citation type="submission" date="2019-04" db="EMBL/GenBank/DDBJ databases">
        <title>Fungal friends and foes A comparative genomics study of 23 Aspergillus species from section Flavi.</title>
        <authorList>
            <consortium name="DOE Joint Genome Institute"/>
            <person name="Kjaerbolling I."/>
            <person name="Vesth T.C."/>
            <person name="Frisvad J.C."/>
            <person name="Nybo J.L."/>
            <person name="Theobald S."/>
            <person name="Kildgaard S."/>
            <person name="Petersen T.I."/>
            <person name="Kuo A."/>
            <person name="Sato A."/>
            <person name="Lyhne E.K."/>
            <person name="Kogle M.E."/>
            <person name="Wiebenga A."/>
            <person name="Kun R.S."/>
            <person name="Lubbers R.J."/>
            <person name="Makela M.R."/>
            <person name="Barry K."/>
            <person name="Chovatia M."/>
            <person name="Clum A."/>
            <person name="Daum C."/>
            <person name="Haridas S."/>
            <person name="He G."/>
            <person name="LaButti K."/>
            <person name="Lipzen A."/>
            <person name="Mondo S."/>
            <person name="Pangilinan J."/>
            <person name="Riley R."/>
            <person name="Salamov A."/>
            <person name="Simmons B.A."/>
            <person name="Magnuson J.K."/>
            <person name="Henrissat B."/>
            <person name="Mortensen U.H."/>
            <person name="Larsen T.O."/>
            <person name="De vries R.P."/>
            <person name="Grigoriev I.V."/>
            <person name="Machida M."/>
            <person name="Baker S.E."/>
            <person name="Andersen M.R."/>
        </authorList>
    </citation>
    <scope>NUCLEOTIDE SEQUENCE [LARGE SCALE GENOMIC DNA]</scope>
    <source>
        <strain evidence="12 13">CBS 117618</strain>
    </source>
</reference>
<feature type="domain" description="Helix-turn-helix" evidence="10">
    <location>
        <begin position="475"/>
        <end position="519"/>
    </location>
</feature>
<feature type="chain" id="PRO_5044295125" evidence="9">
    <location>
        <begin position="23"/>
        <end position="522"/>
    </location>
</feature>
<evidence type="ECO:0000256" key="4">
    <source>
        <dbReference type="ARBA" id="ARBA00022824"/>
    </source>
</evidence>
<protein>
    <submittedName>
        <fullName evidence="12">Oligosaccharyltransferase subunit Ribophorin II-domain-containing protein</fullName>
    </submittedName>
</protein>
<feature type="domain" description="Ribophorin II C-terminal" evidence="11">
    <location>
        <begin position="181"/>
        <end position="281"/>
    </location>
</feature>
<dbReference type="PANTHER" id="PTHR12640">
    <property type="entry name" value="RIBOPHORIN II"/>
    <property type="match status" value="1"/>
</dbReference>
<evidence type="ECO:0000313" key="13">
    <source>
        <dbReference type="Proteomes" id="UP000326532"/>
    </source>
</evidence>
<evidence type="ECO:0000313" key="12">
    <source>
        <dbReference type="EMBL" id="KAB8199809.1"/>
    </source>
</evidence>
<feature type="compositionally biased region" description="Low complexity" evidence="7">
    <location>
        <begin position="338"/>
        <end position="347"/>
    </location>
</feature>
<name>A0A5N6D4E6_ASPPA</name>
<proteinExistence type="predicted"/>
<dbReference type="VEuPathDB" id="FungiDB:BDV34DRAFT_232710"/>